<comment type="caution">
    <text evidence="1">The sequence shown here is derived from an EMBL/GenBank/DDBJ whole genome shotgun (WGS) entry which is preliminary data.</text>
</comment>
<evidence type="ECO:0000313" key="1">
    <source>
        <dbReference type="EMBL" id="PMJ61527.1"/>
    </source>
</evidence>
<name>A0A2N7F6P8_VIBSP</name>
<dbReference type="EMBL" id="MCWU01000079">
    <property type="protein sequence ID" value="PMJ61527.1"/>
    <property type="molecule type" value="Genomic_DNA"/>
</dbReference>
<protein>
    <submittedName>
        <fullName evidence="1">Uncharacterized protein</fullName>
    </submittedName>
</protein>
<proteinExistence type="predicted"/>
<organism evidence="1 2">
    <name type="scientific">Vibrio splendidus</name>
    <dbReference type="NCBI Taxonomy" id="29497"/>
    <lineage>
        <taxon>Bacteria</taxon>
        <taxon>Pseudomonadati</taxon>
        <taxon>Pseudomonadota</taxon>
        <taxon>Gammaproteobacteria</taxon>
        <taxon>Vibrionales</taxon>
        <taxon>Vibrionaceae</taxon>
        <taxon>Vibrio</taxon>
    </lineage>
</organism>
<evidence type="ECO:0000313" key="2">
    <source>
        <dbReference type="Proteomes" id="UP000235330"/>
    </source>
</evidence>
<dbReference type="AlphaFoldDB" id="A0A2N7F6P8"/>
<reference evidence="2" key="1">
    <citation type="submission" date="2016-07" db="EMBL/GenBank/DDBJ databases">
        <title>Nontailed viruses are major unrecognized killers of bacteria in the ocean.</title>
        <authorList>
            <person name="Kauffman K."/>
            <person name="Hussain F."/>
            <person name="Yang J."/>
            <person name="Arevalo P."/>
            <person name="Brown J."/>
            <person name="Cutler M."/>
            <person name="Kelly L."/>
            <person name="Polz M.F."/>
        </authorList>
    </citation>
    <scope>NUCLEOTIDE SEQUENCE [LARGE SCALE GENOMIC DNA]</scope>
    <source>
        <strain evidence="2">10N.261.55.E11</strain>
    </source>
</reference>
<sequence length="105" mass="11888">MGPNRPHRVHAIEIIHLAYRIGVVNLYFFERLEIMTNLIHSPLSSHKLNSATDYINTTFSANKADLSAKLDSHKQIVISSSNGTVLKRIQGEDVVKKMNKIDLYV</sequence>
<gene>
    <name evidence="1" type="ORF">BCU17_05770</name>
</gene>
<dbReference type="Proteomes" id="UP000235330">
    <property type="component" value="Unassembled WGS sequence"/>
</dbReference>
<accession>A0A2N7F6P8</accession>